<dbReference type="InterPro" id="IPR008428">
    <property type="entry name" value="Chond_GalNAc"/>
</dbReference>
<accession>A0AA36FMH5</accession>
<evidence type="ECO:0000256" key="5">
    <source>
        <dbReference type="ARBA" id="ARBA00022968"/>
    </source>
</evidence>
<evidence type="ECO:0000256" key="8">
    <source>
        <dbReference type="ARBA" id="ARBA00023136"/>
    </source>
</evidence>
<keyword evidence="8" id="KW-0472">Membrane</keyword>
<dbReference type="EMBL" id="OX597842">
    <property type="protein sequence ID" value="CAI9743302.1"/>
    <property type="molecule type" value="Genomic_DNA"/>
</dbReference>
<evidence type="ECO:0000256" key="6">
    <source>
        <dbReference type="ARBA" id="ARBA00022989"/>
    </source>
</evidence>
<keyword evidence="4" id="KW-0812">Transmembrane</keyword>
<reference evidence="10" key="1">
    <citation type="submission" date="2023-08" db="EMBL/GenBank/DDBJ databases">
        <authorList>
            <person name="Alioto T."/>
            <person name="Alioto T."/>
            <person name="Gomez Garrido J."/>
        </authorList>
    </citation>
    <scope>NUCLEOTIDE SEQUENCE</scope>
</reference>
<gene>
    <name evidence="10" type="ORF">OCTVUL_1B022516</name>
</gene>
<keyword evidence="6" id="KW-1133">Transmembrane helix</keyword>
<name>A0AA36FMH5_OCTVU</name>
<sequence>MDEKLWRLYRLVSPKLPPQRFIEELEDFRFNPGPQKKLVLVGIMTHSKYFQTRDRAIQMTWLKSIPGDVIFFVGNSTDLAPAGMPVVRLNQAPDHVYPPRLKMFEMLEYMYKNLADKYEYFIRADDDVFIKGQELGSLLSSLDSREKIYMGHRGQGVPEEKGKLGMGKDYFFCIGGPGIILSHKALKMLGPHLDACTLHPVKPHDDTELGRCMEKYLNVQCKSNPKVTTLFYHNYRDAKGSFNHELGSKESYAFTLHPLKNSSSVFRLSIHFKQDEIKWLKEKADMLRNDLEMAKRSIIAKQLKHYSMPTLKFLHEIELLNQKPQWGTHLRFWYGANDDSANWEYIEKNSIYSKENTYGSAKQNLNVKKKNQILQTAVRTLFNRYLEGTDDIKLKNILRAYRYMSPVQGVQHLLHVYLLQPKSKSSHYNATFITSQHLLPLMFTEEEEMFQEGFQISSRHNNVNGSNELKQINLIIPISKKVKEFARFTKTLEKIFKEALENLNMILVVYKDPNRSYLKNIDKMKRLESQYASMKLEVTFLSGKFSRAVALQHGVKNCRNDSLLLFLDVDMVITEAFLHRVRINTIYGQQVYFPVVFKGFNPETICYKPNCKKNSFLFDQNNGFWLFFGFGVVSIYKKDFLDVTTLFYHNYRDVKGSFNHELGSKESYAFTLHPLKNSSSVFRLSIHFKQDEIKWLKEKADMLRNDLEMAKRSIIAKQLKHYSMPTLKFLHEIELLNQKPQWGTHLRFWYGANDDSANWEYIEKNSIYSKENTYGSAKQNLNLKKKNQILQTAARTLFNRYLEGTDDIKLKNIL</sequence>
<proteinExistence type="inferred from homology"/>
<protein>
    <recommendedName>
        <fullName evidence="9">Hexosyltransferase</fullName>
        <ecNumber evidence="9">2.4.1.-</ecNumber>
    </recommendedName>
</protein>
<dbReference type="PANTHER" id="PTHR12369:SF11">
    <property type="entry name" value="HEXOSYLTRANSFERASE"/>
    <property type="match status" value="1"/>
</dbReference>
<evidence type="ECO:0000256" key="1">
    <source>
        <dbReference type="ARBA" id="ARBA00004447"/>
    </source>
</evidence>
<comment type="subcellular location">
    <subcellularLocation>
        <location evidence="1 9">Golgi apparatus</location>
        <location evidence="1 9">Golgi stack membrane</location>
        <topology evidence="1 9">Single-pass type II membrane protein</topology>
    </subcellularLocation>
</comment>
<dbReference type="Gene3D" id="3.90.550.50">
    <property type="match status" value="1"/>
</dbReference>
<evidence type="ECO:0000256" key="7">
    <source>
        <dbReference type="ARBA" id="ARBA00023034"/>
    </source>
</evidence>
<comment type="similarity">
    <text evidence="2 9">Belongs to the chondroitin N-acetylgalactosaminyltransferase family.</text>
</comment>
<evidence type="ECO:0000256" key="9">
    <source>
        <dbReference type="RuleBase" id="RU364016"/>
    </source>
</evidence>
<dbReference type="EC" id="2.4.1.-" evidence="9"/>
<evidence type="ECO:0000313" key="10">
    <source>
        <dbReference type="EMBL" id="CAI9743302.1"/>
    </source>
</evidence>
<dbReference type="Proteomes" id="UP001162480">
    <property type="component" value="Chromosome 29"/>
</dbReference>
<dbReference type="GO" id="GO:0032580">
    <property type="term" value="C:Golgi cisterna membrane"/>
    <property type="evidence" value="ECO:0007669"/>
    <property type="project" value="UniProtKB-SubCell"/>
</dbReference>
<keyword evidence="7 9" id="KW-0333">Golgi apparatus</keyword>
<dbReference type="PANTHER" id="PTHR12369">
    <property type="entry name" value="CHONDROITIN SYNTHASE"/>
    <property type="match status" value="1"/>
</dbReference>
<keyword evidence="5 9" id="KW-0735">Signal-anchor</keyword>
<dbReference type="GO" id="GO:0047238">
    <property type="term" value="F:glucuronosyl-N-acetylgalactosaminyl-proteoglycan 4-beta-N-acetylgalactosaminyltransferase activity"/>
    <property type="evidence" value="ECO:0007669"/>
    <property type="project" value="TreeGrafter"/>
</dbReference>
<dbReference type="InterPro" id="IPR051227">
    <property type="entry name" value="CS_glycosyltransferase"/>
</dbReference>
<evidence type="ECO:0000256" key="4">
    <source>
        <dbReference type="ARBA" id="ARBA00022692"/>
    </source>
</evidence>
<dbReference type="AlphaFoldDB" id="A0AA36FMH5"/>
<dbReference type="InterPro" id="IPR029044">
    <property type="entry name" value="Nucleotide-diphossugar_trans"/>
</dbReference>
<keyword evidence="11" id="KW-1185">Reference proteome</keyword>
<organism evidence="10 11">
    <name type="scientific">Octopus vulgaris</name>
    <name type="common">Common octopus</name>
    <dbReference type="NCBI Taxonomy" id="6645"/>
    <lineage>
        <taxon>Eukaryota</taxon>
        <taxon>Metazoa</taxon>
        <taxon>Spiralia</taxon>
        <taxon>Lophotrochozoa</taxon>
        <taxon>Mollusca</taxon>
        <taxon>Cephalopoda</taxon>
        <taxon>Coleoidea</taxon>
        <taxon>Octopodiformes</taxon>
        <taxon>Octopoda</taxon>
        <taxon>Incirrata</taxon>
        <taxon>Octopodidae</taxon>
        <taxon>Octopus</taxon>
    </lineage>
</organism>
<dbReference type="Gene3D" id="3.90.550.10">
    <property type="entry name" value="Spore Coat Polysaccharide Biosynthesis Protein SpsA, Chain A"/>
    <property type="match status" value="1"/>
</dbReference>
<dbReference type="SUPFAM" id="SSF53448">
    <property type="entry name" value="Nucleotide-diphospho-sugar transferases"/>
    <property type="match status" value="1"/>
</dbReference>
<keyword evidence="3 9" id="KW-0808">Transferase</keyword>
<evidence type="ECO:0000313" key="11">
    <source>
        <dbReference type="Proteomes" id="UP001162480"/>
    </source>
</evidence>
<dbReference type="Pfam" id="PF05679">
    <property type="entry name" value="CHGN"/>
    <property type="match status" value="2"/>
</dbReference>
<evidence type="ECO:0000256" key="3">
    <source>
        <dbReference type="ARBA" id="ARBA00022679"/>
    </source>
</evidence>
<evidence type="ECO:0000256" key="2">
    <source>
        <dbReference type="ARBA" id="ARBA00009239"/>
    </source>
</evidence>